<keyword evidence="3" id="KW-1185">Reference proteome</keyword>
<name>A0ABW8PLL6_9FLAO</name>
<evidence type="ECO:0000313" key="3">
    <source>
        <dbReference type="Proteomes" id="UP001621813"/>
    </source>
</evidence>
<keyword evidence="1" id="KW-1133">Transmembrane helix</keyword>
<keyword evidence="1" id="KW-0472">Membrane</keyword>
<accession>A0ABW8PLL6</accession>
<evidence type="ECO:0008006" key="4">
    <source>
        <dbReference type="Google" id="ProtNLM"/>
    </source>
</evidence>
<proteinExistence type="predicted"/>
<reference evidence="2 3" key="1">
    <citation type="submission" date="2024-02" db="EMBL/GenBank/DDBJ databases">
        <title>Comparative Genomic Analysis of Flavobacterium Species Causing Columnaris Disease of Freshwater Fish in Thailand: Insights into Virulence and Resistance Mechanisms.</title>
        <authorList>
            <person name="Nguyen D."/>
            <person name="Chokmangmeepisarn P."/>
            <person name="Khianchaikhan K."/>
            <person name="Morishita M."/>
            <person name="Bunnoy A."/>
            <person name="Rodkhum C."/>
        </authorList>
    </citation>
    <scope>NUCLEOTIDE SEQUENCE [LARGE SCALE GENOMIC DNA]</scope>
    <source>
        <strain evidence="2 3">KCRT2007</strain>
    </source>
</reference>
<evidence type="ECO:0000256" key="1">
    <source>
        <dbReference type="SAM" id="Phobius"/>
    </source>
</evidence>
<comment type="caution">
    <text evidence="2">The sequence shown here is derived from an EMBL/GenBank/DDBJ whole genome shotgun (WGS) entry which is preliminary data.</text>
</comment>
<feature type="transmembrane region" description="Helical" evidence="1">
    <location>
        <begin position="6"/>
        <end position="26"/>
    </location>
</feature>
<dbReference type="Proteomes" id="UP001621813">
    <property type="component" value="Unassembled WGS sequence"/>
</dbReference>
<gene>
    <name evidence="2" type="ORF">V3Q77_02980</name>
</gene>
<organism evidence="2 3">
    <name type="scientific">Flavobacterium davisii</name>
    <dbReference type="NCBI Taxonomy" id="2906077"/>
    <lineage>
        <taxon>Bacteria</taxon>
        <taxon>Pseudomonadati</taxon>
        <taxon>Bacteroidota</taxon>
        <taxon>Flavobacteriia</taxon>
        <taxon>Flavobacteriales</taxon>
        <taxon>Flavobacteriaceae</taxon>
        <taxon>Flavobacterium</taxon>
    </lineage>
</organism>
<evidence type="ECO:0000313" key="2">
    <source>
        <dbReference type="EMBL" id="MFK7048843.1"/>
    </source>
</evidence>
<dbReference type="EMBL" id="JAZGZR010000005">
    <property type="protein sequence ID" value="MFK7048843.1"/>
    <property type="molecule type" value="Genomic_DNA"/>
</dbReference>
<sequence length="111" mass="11937">MKLLNWWSRIECLLTFIINLMGNIIKRIQSPTPKFFKVLRNVGLVLLSVSSVIAAAPITLPAVVVTVSGYVAVAGGILSAVSQLTVPSEEKLAREQELGKYAGPGSEINTE</sequence>
<feature type="transmembrane region" description="Helical" evidence="1">
    <location>
        <begin position="38"/>
        <end position="56"/>
    </location>
</feature>
<keyword evidence="1" id="KW-0812">Transmembrane</keyword>
<protein>
    <recommendedName>
        <fullName evidence="4">Holin</fullName>
    </recommendedName>
</protein>
<feature type="transmembrane region" description="Helical" evidence="1">
    <location>
        <begin position="62"/>
        <end position="86"/>
    </location>
</feature>
<dbReference type="RefSeq" id="WP_405322555.1">
    <property type="nucleotide sequence ID" value="NZ_JAZGZR010000005.1"/>
</dbReference>